<dbReference type="InterPro" id="IPR001841">
    <property type="entry name" value="Znf_RING"/>
</dbReference>
<evidence type="ECO:0000313" key="8">
    <source>
        <dbReference type="EMBL" id="KMZ56634.1"/>
    </source>
</evidence>
<dbReference type="SMART" id="SM00184">
    <property type="entry name" value="RING"/>
    <property type="match status" value="1"/>
</dbReference>
<dbReference type="AlphaFoldDB" id="A0A0K9NIR6"/>
<dbReference type="SUPFAM" id="SSF57850">
    <property type="entry name" value="RING/U-box"/>
    <property type="match status" value="1"/>
</dbReference>
<proteinExistence type="predicted"/>
<dbReference type="SUPFAM" id="SSF57903">
    <property type="entry name" value="FYVE/PHD zinc finger"/>
    <property type="match status" value="1"/>
</dbReference>
<dbReference type="PANTHER" id="PTHR47177">
    <property type="entry name" value="F18C1.6 PROTEIN"/>
    <property type="match status" value="1"/>
</dbReference>
<comment type="caution">
    <text evidence="8">The sequence shown here is derived from an EMBL/GenBank/DDBJ whole genome shotgun (WGS) entry which is preliminary data.</text>
</comment>
<gene>
    <name evidence="8" type="ORF">ZOSMA_93G00980</name>
</gene>
<dbReference type="InterPro" id="IPR001965">
    <property type="entry name" value="Znf_PHD"/>
</dbReference>
<dbReference type="OrthoDB" id="365379at2759"/>
<dbReference type="PROSITE" id="PS00518">
    <property type="entry name" value="ZF_RING_1"/>
    <property type="match status" value="1"/>
</dbReference>
<dbReference type="EMBL" id="LFYR01002156">
    <property type="protein sequence ID" value="KMZ56634.1"/>
    <property type="molecule type" value="Genomic_DNA"/>
</dbReference>
<protein>
    <recommendedName>
        <fullName evidence="10">PHD and RING finger domain-containing protein</fullName>
    </recommendedName>
</protein>
<evidence type="ECO:0008006" key="10">
    <source>
        <dbReference type="Google" id="ProtNLM"/>
    </source>
</evidence>
<evidence type="ECO:0000259" key="6">
    <source>
        <dbReference type="PROSITE" id="PS50016"/>
    </source>
</evidence>
<dbReference type="PROSITE" id="PS50089">
    <property type="entry name" value="ZF_RING_2"/>
    <property type="match status" value="1"/>
</dbReference>
<evidence type="ECO:0000259" key="7">
    <source>
        <dbReference type="PROSITE" id="PS50089"/>
    </source>
</evidence>
<evidence type="ECO:0000313" key="9">
    <source>
        <dbReference type="Proteomes" id="UP000036987"/>
    </source>
</evidence>
<dbReference type="CDD" id="cd16574">
    <property type="entry name" value="RING-HC_Topors"/>
    <property type="match status" value="1"/>
</dbReference>
<evidence type="ECO:0000256" key="4">
    <source>
        <dbReference type="PROSITE-ProRule" id="PRU00175"/>
    </source>
</evidence>
<dbReference type="InterPro" id="IPR058746">
    <property type="entry name" value="Znf_RING-type_Topors"/>
</dbReference>
<name>A0A0K9NIR6_ZOSMR</name>
<sequence>MEEEMVDKCGICLSDCGEKVIRGRIDSCDHKFCFVCIMEWSKLESRCPLCKQRFQSIYRGIVPGVFSKQRTVIVPLRNQNNKSSADPYSEIICTECKTSNDDELLLLCDLCDIGSHTYCVGLGKTVPKGDWFCTDCTISKNEHSKLDVVEDEPSVSETSYQDPLSNHDVVRDNNNIVISRVQKEYRKCSEPYSQQNARTLSRHRFVGEHVRRLRGNWDGMQNASVSSRTNCNSNPVQPSTAENSTVRDVKKAWEMMDAARKIIKKLPNTLTDHKNSVASKCPGPSKINGAKDLVELNSTPLIRKTETFGHRRVLLGSGMRQLKFQNSEMQKSNDPTTNERFQNQEHQFCSRKSLSHSVVSVSEIEGSDCQSTEMQKSNDHATKKRVPNQREFPDINFGKRSKLYSEYDFSSNGTMKMSQISNKKSLCRDTQQPHVSCHSSSLIIRSSGCPVLSAVEEKHHECSERGENSEKLKVDNSTNGNSTQDINNAKSEIQSLVKRTMKPFLVDKRIGTERFKKIARTSTHSVLAACGMEHSKSVAVTFPKLICKHVGHMQSSCTECLSSFVKNVVSSLLEKKTQN</sequence>
<keyword evidence="1" id="KW-0479">Metal-binding</keyword>
<dbReference type="GO" id="GO:0008270">
    <property type="term" value="F:zinc ion binding"/>
    <property type="evidence" value="ECO:0007669"/>
    <property type="project" value="UniProtKB-KW"/>
</dbReference>
<dbReference type="STRING" id="29655.A0A0K9NIR6"/>
<feature type="compositionally biased region" description="Polar residues" evidence="5">
    <location>
        <begin position="475"/>
        <end position="486"/>
    </location>
</feature>
<dbReference type="OMA" id="KHESRCP"/>
<feature type="compositionally biased region" description="Basic and acidic residues" evidence="5">
    <location>
        <begin position="461"/>
        <end position="474"/>
    </location>
</feature>
<organism evidence="8 9">
    <name type="scientific">Zostera marina</name>
    <name type="common">Eelgrass</name>
    <dbReference type="NCBI Taxonomy" id="29655"/>
    <lineage>
        <taxon>Eukaryota</taxon>
        <taxon>Viridiplantae</taxon>
        <taxon>Streptophyta</taxon>
        <taxon>Embryophyta</taxon>
        <taxon>Tracheophyta</taxon>
        <taxon>Spermatophyta</taxon>
        <taxon>Magnoliopsida</taxon>
        <taxon>Liliopsida</taxon>
        <taxon>Zosteraceae</taxon>
        <taxon>Zostera</taxon>
    </lineage>
</organism>
<evidence type="ECO:0000256" key="5">
    <source>
        <dbReference type="SAM" id="MobiDB-lite"/>
    </source>
</evidence>
<accession>A0A0K9NIR6</accession>
<dbReference type="PROSITE" id="PS50016">
    <property type="entry name" value="ZF_PHD_2"/>
    <property type="match status" value="1"/>
</dbReference>
<keyword evidence="2 4" id="KW-0863">Zinc-finger</keyword>
<dbReference type="InterPro" id="IPR011011">
    <property type="entry name" value="Znf_FYVE_PHD"/>
</dbReference>
<keyword evidence="3" id="KW-0862">Zinc</keyword>
<feature type="region of interest" description="Disordered" evidence="5">
    <location>
        <begin position="367"/>
        <end position="393"/>
    </location>
</feature>
<dbReference type="Proteomes" id="UP000036987">
    <property type="component" value="Unassembled WGS sequence"/>
</dbReference>
<dbReference type="SMART" id="SM00249">
    <property type="entry name" value="PHD"/>
    <property type="match status" value="1"/>
</dbReference>
<evidence type="ECO:0000256" key="3">
    <source>
        <dbReference type="ARBA" id="ARBA00022833"/>
    </source>
</evidence>
<keyword evidence="9" id="KW-1185">Reference proteome</keyword>
<feature type="region of interest" description="Disordered" evidence="5">
    <location>
        <begin position="224"/>
        <end position="243"/>
    </location>
</feature>
<dbReference type="InterPro" id="IPR013083">
    <property type="entry name" value="Znf_RING/FYVE/PHD"/>
</dbReference>
<feature type="domain" description="PHD-type" evidence="6">
    <location>
        <begin position="90"/>
        <end position="139"/>
    </location>
</feature>
<feature type="domain" description="RING-type" evidence="7">
    <location>
        <begin position="9"/>
        <end position="51"/>
    </location>
</feature>
<dbReference type="PANTHER" id="PTHR47177:SF3">
    <property type="entry name" value="F18C1.6 PROTEIN"/>
    <property type="match status" value="1"/>
</dbReference>
<reference evidence="9" key="1">
    <citation type="journal article" date="2016" name="Nature">
        <title>The genome of the seagrass Zostera marina reveals angiosperm adaptation to the sea.</title>
        <authorList>
            <person name="Olsen J.L."/>
            <person name="Rouze P."/>
            <person name="Verhelst B."/>
            <person name="Lin Y.-C."/>
            <person name="Bayer T."/>
            <person name="Collen J."/>
            <person name="Dattolo E."/>
            <person name="De Paoli E."/>
            <person name="Dittami S."/>
            <person name="Maumus F."/>
            <person name="Michel G."/>
            <person name="Kersting A."/>
            <person name="Lauritano C."/>
            <person name="Lohaus R."/>
            <person name="Toepel M."/>
            <person name="Tonon T."/>
            <person name="Vanneste K."/>
            <person name="Amirebrahimi M."/>
            <person name="Brakel J."/>
            <person name="Bostroem C."/>
            <person name="Chovatia M."/>
            <person name="Grimwood J."/>
            <person name="Jenkins J.W."/>
            <person name="Jueterbock A."/>
            <person name="Mraz A."/>
            <person name="Stam W.T."/>
            <person name="Tice H."/>
            <person name="Bornberg-Bauer E."/>
            <person name="Green P.J."/>
            <person name="Pearson G.A."/>
            <person name="Procaccini G."/>
            <person name="Duarte C.M."/>
            <person name="Schmutz J."/>
            <person name="Reusch T.B.H."/>
            <person name="Van de Peer Y."/>
        </authorList>
    </citation>
    <scope>NUCLEOTIDE SEQUENCE [LARGE SCALE GENOMIC DNA]</scope>
    <source>
        <strain evidence="9">cv. Finnish</strain>
    </source>
</reference>
<evidence type="ECO:0000256" key="1">
    <source>
        <dbReference type="ARBA" id="ARBA00022723"/>
    </source>
</evidence>
<dbReference type="InterPro" id="IPR017907">
    <property type="entry name" value="Znf_RING_CS"/>
</dbReference>
<dbReference type="Pfam" id="PF00628">
    <property type="entry name" value="PHD"/>
    <property type="match status" value="1"/>
</dbReference>
<feature type="region of interest" description="Disordered" evidence="5">
    <location>
        <begin position="461"/>
        <end position="486"/>
    </location>
</feature>
<evidence type="ECO:0000256" key="2">
    <source>
        <dbReference type="ARBA" id="ARBA00022771"/>
    </source>
</evidence>
<dbReference type="Gene3D" id="3.30.40.10">
    <property type="entry name" value="Zinc/RING finger domain, C3HC4 (zinc finger)"/>
    <property type="match status" value="2"/>
</dbReference>
<dbReference type="InterPro" id="IPR019787">
    <property type="entry name" value="Znf_PHD-finger"/>
</dbReference>
<dbReference type="Pfam" id="PF13639">
    <property type="entry name" value="zf-RING_2"/>
    <property type="match status" value="1"/>
</dbReference>